<name>A0ABD2I7U1_9BILA</name>
<keyword evidence="1" id="KW-0732">Signal</keyword>
<proteinExistence type="predicted"/>
<evidence type="ECO:0000313" key="3">
    <source>
        <dbReference type="Proteomes" id="UP001620626"/>
    </source>
</evidence>
<evidence type="ECO:0000313" key="2">
    <source>
        <dbReference type="EMBL" id="KAL3074027.1"/>
    </source>
</evidence>
<keyword evidence="3" id="KW-1185">Reference proteome</keyword>
<dbReference type="AlphaFoldDB" id="A0ABD2I7U1"/>
<evidence type="ECO:0000256" key="1">
    <source>
        <dbReference type="SAM" id="SignalP"/>
    </source>
</evidence>
<sequence>MFVLVVVSLTCLTRHSYANSMEDVGNLIKEFSAMTDATADVLDKLDAIGKGTFSLTKFAGPIGKMLHTTLTIALLVDSDQLKALKELQSQIASEFEAVGKKIDFLIVQREYTESMREYGRLIDVNINHLEQLLDTAIETRHPFFSNEYETACGSNTESPLKLLLWLNNAVNKKCGLPSKKENEIYEKAQQVMAEMETKRSINSGEDLSMSREYKNWKSDVLVRLTEPFQAAEKRIVSIKNALSQFDFSNVTSVRALKKIFSKLFFTNDDEQLKKREKRSRNHYECFLKTIAFRYERRREPLLDHANIIISDVARIGILAIACASIESNGDVDIYQNLTRISDKLTKDIANGMRKWIRTEQELAWPHVIKSQAENSLGKHEILETEYEQVARKIQHVANQLGNQNYLHQVVVSPAWNEPQYFMAGCLMDNCTTIYQKKGVNVVITRFSWNDGDYLGFRLPHLHEAIKRNRDQILAEMSKKFKLNGGTADLRSIMALNLRSTFTETVYRKDMWQNFVLVHNRKFFNLACTIPLGIAGVELQGLHAYDNQTEFSNSQFFSVANCYKLILML</sequence>
<reference evidence="2 3" key="1">
    <citation type="submission" date="2024-10" db="EMBL/GenBank/DDBJ databases">
        <authorList>
            <person name="Kim D."/>
        </authorList>
    </citation>
    <scope>NUCLEOTIDE SEQUENCE [LARGE SCALE GENOMIC DNA]</scope>
    <source>
        <strain evidence="2">BH-2024</strain>
    </source>
</reference>
<feature type="chain" id="PRO_5044760885" evidence="1">
    <location>
        <begin position="19"/>
        <end position="568"/>
    </location>
</feature>
<dbReference type="EMBL" id="JBICBT010001301">
    <property type="protein sequence ID" value="KAL3074027.1"/>
    <property type="molecule type" value="Genomic_DNA"/>
</dbReference>
<protein>
    <submittedName>
        <fullName evidence="2">Uncharacterized protein</fullName>
    </submittedName>
</protein>
<comment type="caution">
    <text evidence="2">The sequence shown here is derived from an EMBL/GenBank/DDBJ whole genome shotgun (WGS) entry which is preliminary data.</text>
</comment>
<dbReference type="Proteomes" id="UP001620626">
    <property type="component" value="Unassembled WGS sequence"/>
</dbReference>
<feature type="signal peptide" evidence="1">
    <location>
        <begin position="1"/>
        <end position="18"/>
    </location>
</feature>
<accession>A0ABD2I7U1</accession>
<gene>
    <name evidence="2" type="ORF">niasHT_035769</name>
</gene>
<organism evidence="2 3">
    <name type="scientific">Heterodera trifolii</name>
    <dbReference type="NCBI Taxonomy" id="157864"/>
    <lineage>
        <taxon>Eukaryota</taxon>
        <taxon>Metazoa</taxon>
        <taxon>Ecdysozoa</taxon>
        <taxon>Nematoda</taxon>
        <taxon>Chromadorea</taxon>
        <taxon>Rhabditida</taxon>
        <taxon>Tylenchina</taxon>
        <taxon>Tylenchomorpha</taxon>
        <taxon>Tylenchoidea</taxon>
        <taxon>Heteroderidae</taxon>
        <taxon>Heteroderinae</taxon>
        <taxon>Heterodera</taxon>
    </lineage>
</organism>